<dbReference type="FunFam" id="1.10.287.310:FF:000001">
    <property type="entry name" value="50S ribosomal protein L29"/>
    <property type="match status" value="1"/>
</dbReference>
<name>A0A9X0W7A8_9GAMM</name>
<dbReference type="EMBL" id="NRRY01000007">
    <property type="protein sequence ID" value="MBK1618101.1"/>
    <property type="molecule type" value="Genomic_DNA"/>
</dbReference>
<evidence type="ECO:0000313" key="6">
    <source>
        <dbReference type="EMBL" id="MBK1618101.1"/>
    </source>
</evidence>
<keyword evidence="2 5" id="KW-0689">Ribosomal protein</keyword>
<dbReference type="RefSeq" id="WP_200240820.1">
    <property type="nucleotide sequence ID" value="NZ_JAXUFI010000004.1"/>
</dbReference>
<keyword evidence="7" id="KW-1185">Reference proteome</keyword>
<protein>
    <recommendedName>
        <fullName evidence="4 5">Large ribosomal subunit protein uL29</fullName>
    </recommendedName>
</protein>
<dbReference type="GO" id="GO:0003735">
    <property type="term" value="F:structural constituent of ribosome"/>
    <property type="evidence" value="ECO:0007669"/>
    <property type="project" value="InterPro"/>
</dbReference>
<dbReference type="InterPro" id="IPR001854">
    <property type="entry name" value="Ribosomal_uL29"/>
</dbReference>
<comment type="caution">
    <text evidence="6">The sequence shown here is derived from an EMBL/GenBank/DDBJ whole genome shotgun (WGS) entry which is preliminary data.</text>
</comment>
<evidence type="ECO:0000256" key="2">
    <source>
        <dbReference type="ARBA" id="ARBA00022980"/>
    </source>
</evidence>
<organism evidence="6 7">
    <name type="scientific">Lamprobacter modestohalophilus</name>
    <dbReference type="NCBI Taxonomy" id="1064514"/>
    <lineage>
        <taxon>Bacteria</taxon>
        <taxon>Pseudomonadati</taxon>
        <taxon>Pseudomonadota</taxon>
        <taxon>Gammaproteobacteria</taxon>
        <taxon>Chromatiales</taxon>
        <taxon>Chromatiaceae</taxon>
        <taxon>Lamprobacter</taxon>
    </lineage>
</organism>
<dbReference type="InterPro" id="IPR050063">
    <property type="entry name" value="Ribosomal_protein_uL29"/>
</dbReference>
<dbReference type="HAMAP" id="MF_00374">
    <property type="entry name" value="Ribosomal_uL29"/>
    <property type="match status" value="1"/>
</dbReference>
<keyword evidence="3 5" id="KW-0687">Ribonucleoprotein</keyword>
<dbReference type="NCBIfam" id="TIGR00012">
    <property type="entry name" value="L29"/>
    <property type="match status" value="1"/>
</dbReference>
<evidence type="ECO:0000256" key="1">
    <source>
        <dbReference type="ARBA" id="ARBA00009254"/>
    </source>
</evidence>
<evidence type="ECO:0000313" key="7">
    <source>
        <dbReference type="Proteomes" id="UP001138768"/>
    </source>
</evidence>
<dbReference type="Proteomes" id="UP001138768">
    <property type="component" value="Unassembled WGS sequence"/>
</dbReference>
<sequence>MKAQELRALGTAELEKRLHELLKEQFNLRMQQRTGQLSRPSQVKAVRRDISRVKTLMTEQTKVAAGTGQ</sequence>
<dbReference type="PANTHER" id="PTHR10916:SF0">
    <property type="entry name" value="LARGE RIBOSOMAL SUBUNIT PROTEIN UL29C"/>
    <property type="match status" value="1"/>
</dbReference>
<evidence type="ECO:0000256" key="3">
    <source>
        <dbReference type="ARBA" id="ARBA00023274"/>
    </source>
</evidence>
<evidence type="ECO:0000256" key="5">
    <source>
        <dbReference type="HAMAP-Rule" id="MF_00374"/>
    </source>
</evidence>
<proteinExistence type="inferred from homology"/>
<dbReference type="Pfam" id="PF00831">
    <property type="entry name" value="Ribosomal_L29"/>
    <property type="match status" value="1"/>
</dbReference>
<dbReference type="GO" id="GO:0006412">
    <property type="term" value="P:translation"/>
    <property type="evidence" value="ECO:0007669"/>
    <property type="project" value="UniProtKB-UniRule"/>
</dbReference>
<dbReference type="GO" id="GO:0022625">
    <property type="term" value="C:cytosolic large ribosomal subunit"/>
    <property type="evidence" value="ECO:0007669"/>
    <property type="project" value="TreeGrafter"/>
</dbReference>
<reference evidence="6 7" key="1">
    <citation type="journal article" date="2020" name="Microorganisms">
        <title>Osmotic Adaptation and Compatible Solute Biosynthesis of Phototrophic Bacteria as Revealed from Genome Analyses.</title>
        <authorList>
            <person name="Imhoff J.F."/>
            <person name="Rahn T."/>
            <person name="Kunzel S."/>
            <person name="Keller A."/>
            <person name="Neulinger S.C."/>
        </authorList>
    </citation>
    <scope>NUCLEOTIDE SEQUENCE [LARGE SCALE GENOMIC DNA]</scope>
    <source>
        <strain evidence="6 7">DSM 25653</strain>
    </source>
</reference>
<dbReference type="AlphaFoldDB" id="A0A9X0W7A8"/>
<dbReference type="InterPro" id="IPR036049">
    <property type="entry name" value="Ribosomal_uL29_sf"/>
</dbReference>
<evidence type="ECO:0000256" key="4">
    <source>
        <dbReference type="ARBA" id="ARBA00035204"/>
    </source>
</evidence>
<dbReference type="SUPFAM" id="SSF46561">
    <property type="entry name" value="Ribosomal protein L29 (L29p)"/>
    <property type="match status" value="1"/>
</dbReference>
<comment type="similarity">
    <text evidence="1 5">Belongs to the universal ribosomal protein uL29 family.</text>
</comment>
<dbReference type="Gene3D" id="1.10.287.310">
    <property type="match status" value="1"/>
</dbReference>
<dbReference type="CDD" id="cd00427">
    <property type="entry name" value="Ribosomal_L29_HIP"/>
    <property type="match status" value="1"/>
</dbReference>
<gene>
    <name evidence="5" type="primary">rpmC</name>
    <name evidence="6" type="ORF">CKO42_06515</name>
</gene>
<accession>A0A9X0W7A8</accession>
<dbReference type="PANTHER" id="PTHR10916">
    <property type="entry name" value="60S RIBOSOMAL PROTEIN L35/50S RIBOSOMAL PROTEIN L29"/>
    <property type="match status" value="1"/>
</dbReference>